<evidence type="ECO:0000256" key="7">
    <source>
        <dbReference type="SAM" id="MobiDB-lite"/>
    </source>
</evidence>
<dbReference type="InterPro" id="IPR050131">
    <property type="entry name" value="Peptidase_S8_subtilisin-like"/>
</dbReference>
<reference evidence="9" key="1">
    <citation type="journal article" date="2021" name="Microb. Physiol.">
        <title>Proteogenomic Insights into the Physiology of Marine, Sulfate-Reducing, Filamentous Desulfonema limicola and Desulfonema magnum.</title>
        <authorList>
            <person name="Schnaars V."/>
            <person name="Wohlbrand L."/>
            <person name="Scheve S."/>
            <person name="Hinrichs C."/>
            <person name="Reinhardt R."/>
            <person name="Rabus R."/>
        </authorList>
    </citation>
    <scope>NUCLEOTIDE SEQUENCE</scope>
    <source>
        <strain evidence="9">4be13</strain>
    </source>
</reference>
<comment type="similarity">
    <text evidence="1 6">Belongs to the peptidase S8 family.</text>
</comment>
<accession>A0A975BF59</accession>
<sequence>MGSLKYFLMRVKSVFKNPGRENQMRFLKNTLLAFFLVMVSSGLIIYPAQAKKPFKWEGEFVKEIVLFQEHATWTEIRDVGKIWKKDFDIKTVMKLPFINALVMRVPDDAVILGDVADHPLVESVEGDGKIFEIEGLSNNGKSFIEKIPSPKRMRGPWSLLRLLDQPYDDDSLIGPIDPNLITDEISFVFERLKENKVRIAIFDTGIFNEHVKIKDSLNEGIDIIDRLAGRFGEETPLMGPTIDDNGHGTHVTGIITTFLDPEYKWGREAKDYVEIYPVKILDKYATGDVSNIIMGLQWAIDNDIDIINMSVGYRQDTPALRRAFQEAYKANLTIVASVGNHSNWDDEDGLQGLADGGSADGGSADGGSADGGSADGGSADGGSADGGSADGGSADGGSADGGSADGGSADGGSADGGSADGGSADGGSADGGSADGGSADGGSAGSGSGESLPRYSVMYPARYSEVIAVGASGKFGELASFSNSGEEMDIMAPGVKIPSADITNGNKKKGFGLCSGTSMAAPYVTAVAAMIKGIAPMLDNDAIKDILIRNANYDAQEPAGELNLTGAINETLAWLLNQDPDTLSRNEMKEIYRQNLIEKMETSGEILWQ</sequence>
<evidence type="ECO:0000259" key="8">
    <source>
        <dbReference type="Pfam" id="PF00082"/>
    </source>
</evidence>
<evidence type="ECO:0000256" key="3">
    <source>
        <dbReference type="ARBA" id="ARBA00022801"/>
    </source>
</evidence>
<protein>
    <submittedName>
        <fullName evidence="9">Peptidase S8/S53 domain-containing protein</fullName>
    </submittedName>
</protein>
<dbReference type="RefSeq" id="WP_207680841.1">
    <property type="nucleotide sequence ID" value="NZ_CP061800.1"/>
</dbReference>
<dbReference type="InterPro" id="IPR036852">
    <property type="entry name" value="Peptidase_S8/S53_dom_sf"/>
</dbReference>
<feature type="active site" description="Charge relay system" evidence="5 6">
    <location>
        <position position="247"/>
    </location>
</feature>
<dbReference type="PROSITE" id="PS51892">
    <property type="entry name" value="SUBTILASE"/>
    <property type="match status" value="1"/>
</dbReference>
<dbReference type="GO" id="GO:0004252">
    <property type="term" value="F:serine-type endopeptidase activity"/>
    <property type="evidence" value="ECO:0007669"/>
    <property type="project" value="UniProtKB-UniRule"/>
</dbReference>
<dbReference type="PROSITE" id="PS00138">
    <property type="entry name" value="SUBTILASE_SER"/>
    <property type="match status" value="1"/>
</dbReference>
<gene>
    <name evidence="9" type="ORF">dnm_002810</name>
</gene>
<feature type="region of interest" description="Disordered" evidence="7">
    <location>
        <begin position="346"/>
        <end position="451"/>
    </location>
</feature>
<evidence type="ECO:0000313" key="9">
    <source>
        <dbReference type="EMBL" id="QTA84287.1"/>
    </source>
</evidence>
<dbReference type="InterPro" id="IPR023828">
    <property type="entry name" value="Peptidase_S8_Ser-AS"/>
</dbReference>
<keyword evidence="2 6" id="KW-0645">Protease</keyword>
<feature type="active site" description="Charge relay system" evidence="5 6">
    <location>
        <position position="518"/>
    </location>
</feature>
<dbReference type="AlphaFoldDB" id="A0A975BF59"/>
<dbReference type="Gene3D" id="3.40.50.200">
    <property type="entry name" value="Peptidase S8/S53 domain"/>
    <property type="match status" value="2"/>
</dbReference>
<dbReference type="InterPro" id="IPR015500">
    <property type="entry name" value="Peptidase_S8_subtilisin-rel"/>
</dbReference>
<evidence type="ECO:0000256" key="5">
    <source>
        <dbReference type="PIRSR" id="PIRSR615500-1"/>
    </source>
</evidence>
<dbReference type="SUPFAM" id="SSF52743">
    <property type="entry name" value="Subtilisin-like"/>
    <property type="match status" value="1"/>
</dbReference>
<organism evidence="9 10">
    <name type="scientific">Desulfonema magnum</name>
    <dbReference type="NCBI Taxonomy" id="45655"/>
    <lineage>
        <taxon>Bacteria</taxon>
        <taxon>Pseudomonadati</taxon>
        <taxon>Thermodesulfobacteriota</taxon>
        <taxon>Desulfobacteria</taxon>
        <taxon>Desulfobacterales</taxon>
        <taxon>Desulfococcaceae</taxon>
        <taxon>Desulfonema</taxon>
    </lineage>
</organism>
<feature type="compositionally biased region" description="Gly residues" evidence="7">
    <location>
        <begin position="354"/>
        <end position="448"/>
    </location>
</feature>
<dbReference type="PANTHER" id="PTHR43806:SF11">
    <property type="entry name" value="CEREVISIN-RELATED"/>
    <property type="match status" value="1"/>
</dbReference>
<keyword evidence="3 6" id="KW-0378">Hydrolase</keyword>
<dbReference type="GO" id="GO:0006508">
    <property type="term" value="P:proteolysis"/>
    <property type="evidence" value="ECO:0007669"/>
    <property type="project" value="UniProtKB-KW"/>
</dbReference>
<evidence type="ECO:0000256" key="2">
    <source>
        <dbReference type="ARBA" id="ARBA00022670"/>
    </source>
</evidence>
<evidence type="ECO:0000256" key="1">
    <source>
        <dbReference type="ARBA" id="ARBA00011073"/>
    </source>
</evidence>
<feature type="active site" description="Charge relay system" evidence="5 6">
    <location>
        <position position="203"/>
    </location>
</feature>
<feature type="domain" description="Peptidase S8/S53" evidence="8">
    <location>
        <begin position="447"/>
        <end position="559"/>
    </location>
</feature>
<dbReference type="Proteomes" id="UP000663722">
    <property type="component" value="Chromosome"/>
</dbReference>
<dbReference type="InterPro" id="IPR000209">
    <property type="entry name" value="Peptidase_S8/S53_dom"/>
</dbReference>
<feature type="domain" description="Peptidase S8/S53" evidence="8">
    <location>
        <begin position="195"/>
        <end position="347"/>
    </location>
</feature>
<dbReference type="KEGG" id="dmm:dnm_002810"/>
<dbReference type="PRINTS" id="PR00723">
    <property type="entry name" value="SUBTILISIN"/>
</dbReference>
<name>A0A975BF59_9BACT</name>
<evidence type="ECO:0000256" key="4">
    <source>
        <dbReference type="ARBA" id="ARBA00022825"/>
    </source>
</evidence>
<proteinExistence type="inferred from homology"/>
<evidence type="ECO:0000256" key="6">
    <source>
        <dbReference type="PROSITE-ProRule" id="PRU01240"/>
    </source>
</evidence>
<keyword evidence="4 6" id="KW-0720">Serine protease</keyword>
<dbReference type="EMBL" id="CP061800">
    <property type="protein sequence ID" value="QTA84287.1"/>
    <property type="molecule type" value="Genomic_DNA"/>
</dbReference>
<dbReference type="Pfam" id="PF00082">
    <property type="entry name" value="Peptidase_S8"/>
    <property type="match status" value="2"/>
</dbReference>
<dbReference type="PANTHER" id="PTHR43806">
    <property type="entry name" value="PEPTIDASE S8"/>
    <property type="match status" value="1"/>
</dbReference>
<evidence type="ECO:0000313" key="10">
    <source>
        <dbReference type="Proteomes" id="UP000663722"/>
    </source>
</evidence>
<keyword evidence="10" id="KW-1185">Reference proteome</keyword>